<evidence type="ECO:0000256" key="1">
    <source>
        <dbReference type="ARBA" id="ARBA00001933"/>
    </source>
</evidence>
<evidence type="ECO:0000313" key="7">
    <source>
        <dbReference type="EMBL" id="PJE63340.1"/>
    </source>
</evidence>
<evidence type="ECO:0000313" key="8">
    <source>
        <dbReference type="Proteomes" id="UP000229554"/>
    </source>
</evidence>
<comment type="similarity">
    <text evidence="2">Belongs to the SHMT family.</text>
</comment>
<dbReference type="PROSITE" id="PS00096">
    <property type="entry name" value="SHMT"/>
    <property type="match status" value="1"/>
</dbReference>
<dbReference type="InterPro" id="IPR049943">
    <property type="entry name" value="Ser_HO-MeTrfase-like"/>
</dbReference>
<dbReference type="AlphaFoldDB" id="A0A2M8KTY3"/>
<dbReference type="EMBL" id="PFED01000003">
    <property type="protein sequence ID" value="PJE63340.1"/>
    <property type="molecule type" value="Genomic_DNA"/>
</dbReference>
<evidence type="ECO:0000256" key="2">
    <source>
        <dbReference type="ARBA" id="ARBA00006376"/>
    </source>
</evidence>
<dbReference type="GO" id="GO:0019264">
    <property type="term" value="P:glycine biosynthetic process from serine"/>
    <property type="evidence" value="ECO:0007669"/>
    <property type="project" value="TreeGrafter"/>
</dbReference>
<keyword evidence="4 7" id="KW-0808">Transferase</keyword>
<dbReference type="GO" id="GO:0046653">
    <property type="term" value="P:tetrahydrofolate metabolic process"/>
    <property type="evidence" value="ECO:0007669"/>
    <property type="project" value="TreeGrafter"/>
</dbReference>
<gene>
    <name evidence="7" type="primary">glyA</name>
    <name evidence="7" type="ORF">COU88_00115</name>
</gene>
<dbReference type="InterPro" id="IPR015424">
    <property type="entry name" value="PyrdxlP-dep_Trfase"/>
</dbReference>
<evidence type="ECO:0000256" key="3">
    <source>
        <dbReference type="ARBA" id="ARBA00022563"/>
    </source>
</evidence>
<dbReference type="EC" id="2.1.2.1" evidence="7"/>
<dbReference type="InterPro" id="IPR019798">
    <property type="entry name" value="Ser_HO-MeTrfase_PLP_BS"/>
</dbReference>
<dbReference type="Proteomes" id="UP000229554">
    <property type="component" value="Unassembled WGS sequence"/>
</dbReference>
<dbReference type="Gene3D" id="3.40.640.10">
    <property type="entry name" value="Type I PLP-dependent aspartate aminotransferase-like (Major domain)"/>
    <property type="match status" value="1"/>
</dbReference>
<organism evidence="7 8">
    <name type="scientific">Candidatus Roizmanbacteria bacterium CG10_big_fil_rev_8_21_14_0_10_39_6</name>
    <dbReference type="NCBI Taxonomy" id="1974853"/>
    <lineage>
        <taxon>Bacteria</taxon>
        <taxon>Candidatus Roizmaniibacteriota</taxon>
    </lineage>
</organism>
<dbReference type="InterPro" id="IPR039429">
    <property type="entry name" value="SHMT-like_dom"/>
</dbReference>
<name>A0A2M8KTY3_9BACT</name>
<protein>
    <submittedName>
        <fullName evidence="7">Serine hydroxymethyltransferase</fullName>
        <ecNumber evidence="7">2.1.2.1</ecNumber>
    </submittedName>
</protein>
<dbReference type="GO" id="GO:0030170">
    <property type="term" value="F:pyridoxal phosphate binding"/>
    <property type="evidence" value="ECO:0007669"/>
    <property type="project" value="InterPro"/>
</dbReference>
<comment type="caution">
    <text evidence="7">The sequence shown here is derived from an EMBL/GenBank/DDBJ whole genome shotgun (WGS) entry which is preliminary data.</text>
</comment>
<dbReference type="GO" id="GO:0032259">
    <property type="term" value="P:methylation"/>
    <property type="evidence" value="ECO:0007669"/>
    <property type="project" value="UniProtKB-KW"/>
</dbReference>
<dbReference type="NCBIfam" id="NF000586">
    <property type="entry name" value="PRK00011.1"/>
    <property type="match status" value="1"/>
</dbReference>
<dbReference type="PANTHER" id="PTHR11680:SF35">
    <property type="entry name" value="SERINE HYDROXYMETHYLTRANSFERASE 1"/>
    <property type="match status" value="1"/>
</dbReference>
<dbReference type="InterPro" id="IPR015421">
    <property type="entry name" value="PyrdxlP-dep_Trfase_major"/>
</dbReference>
<proteinExistence type="inferred from homology"/>
<sequence length="325" mass="35601">FGGHLTHGALASATSKFFHSVQYSLDDKGMIHFDEIEKLAKTHKPKIIVAGTTAYPRLLDWKRFAEIADKSGAYLMADVSHLSGLIVAGAYPSPVPYVHIITTTTHKTLRGPRGAMIMVTDKGILKDELLPDKIDKSVFPGLQGGPHLNTIAGIGVALHEANTDRFKKYGKQVILNAKTLADELLKHNFTLVAGGTDSHLILIDLSNKKLLGNTVAEALEYVGIVANKNSIPNDKNPPFYPSGLRIGTPGITSRGMGKSEVKIIADVMHKTVEAVYARKTKSLAKDSLEKKKSIRRELIKGTKELRKLRAIILELCEQFPLCETY</sequence>
<dbReference type="GO" id="GO:0008168">
    <property type="term" value="F:methyltransferase activity"/>
    <property type="evidence" value="ECO:0007669"/>
    <property type="project" value="UniProtKB-KW"/>
</dbReference>
<accession>A0A2M8KTY3</accession>
<keyword evidence="5" id="KW-0663">Pyridoxal phosphate</keyword>
<dbReference type="PANTHER" id="PTHR11680">
    <property type="entry name" value="SERINE HYDROXYMETHYLTRANSFERASE"/>
    <property type="match status" value="1"/>
</dbReference>
<evidence type="ECO:0000256" key="4">
    <source>
        <dbReference type="ARBA" id="ARBA00022679"/>
    </source>
</evidence>
<dbReference type="GO" id="GO:0005829">
    <property type="term" value="C:cytosol"/>
    <property type="evidence" value="ECO:0007669"/>
    <property type="project" value="TreeGrafter"/>
</dbReference>
<keyword evidence="7" id="KW-0489">Methyltransferase</keyword>
<dbReference type="Pfam" id="PF00464">
    <property type="entry name" value="SHMT"/>
    <property type="match status" value="1"/>
</dbReference>
<feature type="non-terminal residue" evidence="7">
    <location>
        <position position="1"/>
    </location>
</feature>
<keyword evidence="3" id="KW-0554">One-carbon metabolism</keyword>
<feature type="domain" description="Serine hydroxymethyltransferase-like" evidence="6">
    <location>
        <begin position="2"/>
        <end position="267"/>
    </location>
</feature>
<dbReference type="GO" id="GO:0006730">
    <property type="term" value="P:one-carbon metabolic process"/>
    <property type="evidence" value="ECO:0007669"/>
    <property type="project" value="UniProtKB-KW"/>
</dbReference>
<reference evidence="8" key="1">
    <citation type="submission" date="2017-09" db="EMBL/GenBank/DDBJ databases">
        <title>Depth-based differentiation of microbial function through sediment-hosted aquifers and enrichment of novel symbionts in the deep terrestrial subsurface.</title>
        <authorList>
            <person name="Probst A.J."/>
            <person name="Ladd B."/>
            <person name="Jarett J.K."/>
            <person name="Geller-Mcgrath D.E."/>
            <person name="Sieber C.M.K."/>
            <person name="Emerson J.B."/>
            <person name="Anantharaman K."/>
            <person name="Thomas B.C."/>
            <person name="Malmstrom R."/>
            <person name="Stieglmeier M."/>
            <person name="Klingl A."/>
            <person name="Woyke T."/>
            <person name="Ryan C.M."/>
            <person name="Banfield J.F."/>
        </authorList>
    </citation>
    <scope>NUCLEOTIDE SEQUENCE [LARGE SCALE GENOMIC DNA]</scope>
</reference>
<dbReference type="GO" id="GO:0004372">
    <property type="term" value="F:glycine hydroxymethyltransferase activity"/>
    <property type="evidence" value="ECO:0007669"/>
    <property type="project" value="UniProtKB-EC"/>
</dbReference>
<dbReference type="SUPFAM" id="SSF53383">
    <property type="entry name" value="PLP-dependent transferases"/>
    <property type="match status" value="1"/>
</dbReference>
<dbReference type="Gene3D" id="3.90.1150.10">
    <property type="entry name" value="Aspartate Aminotransferase, domain 1"/>
    <property type="match status" value="1"/>
</dbReference>
<evidence type="ECO:0000256" key="5">
    <source>
        <dbReference type="ARBA" id="ARBA00022898"/>
    </source>
</evidence>
<comment type="cofactor">
    <cofactor evidence="1">
        <name>pyridoxal 5'-phosphate</name>
        <dbReference type="ChEBI" id="CHEBI:597326"/>
    </cofactor>
</comment>
<dbReference type="InterPro" id="IPR015422">
    <property type="entry name" value="PyrdxlP-dep_Trfase_small"/>
</dbReference>
<evidence type="ECO:0000259" key="6">
    <source>
        <dbReference type="Pfam" id="PF00464"/>
    </source>
</evidence>